<dbReference type="EMBL" id="HQ586060">
    <property type="protein sequence ID" value="ADR03219.1"/>
    <property type="molecule type" value="Genomic_DNA"/>
</dbReference>
<sequence length="60" mass="6912">MNSESFCKGSVEIYFGKDLRYITLAGNLFSKATVNDVKYVSTFPGIKYLLNYFTEQNEKK</sequence>
<protein>
    <submittedName>
        <fullName evidence="1">Uncharacterized protein</fullName>
    </submittedName>
</protein>
<organism evidence="1">
    <name type="scientific">Gracilariopsis andersonii</name>
    <dbReference type="NCBI Taxonomy" id="172979"/>
    <lineage>
        <taxon>Eukaryota</taxon>
        <taxon>Rhodophyta</taxon>
        <taxon>Florideophyceae</taxon>
        <taxon>Rhodymeniophycidae</taxon>
        <taxon>Gracilariales</taxon>
        <taxon>Gracilariaceae</taxon>
        <taxon>Gracilariopsis</taxon>
    </lineage>
</organism>
<reference evidence="1" key="1">
    <citation type="journal article" date="2010" name="Genome Biol. Evol.">
        <title>Red algae lose key mitochondrial genes in response to becoming parasitic.</title>
        <authorList>
            <person name="Hancock L."/>
            <person name="Goff L."/>
            <person name="Lane C."/>
        </authorList>
    </citation>
    <scope>NUCLEOTIDE SEQUENCE</scope>
</reference>
<evidence type="ECO:0000313" key="1">
    <source>
        <dbReference type="EMBL" id="ADR03219.1"/>
    </source>
</evidence>
<geneLocation type="mitochondrion" evidence="1"/>
<keyword evidence="1" id="KW-0496">Mitochondrion</keyword>
<dbReference type="RefSeq" id="YP_004062203.1">
    <property type="nucleotide sequence ID" value="NC_014772.1"/>
</dbReference>
<gene>
    <name evidence="1" type="ORF">GAND_24</name>
</gene>
<accession>E5Q3D6</accession>
<dbReference type="AlphaFoldDB" id="E5Q3D6"/>
<name>E5Q3D6_9FLOR</name>
<proteinExistence type="predicted"/>
<dbReference type="GeneID" id="10020720"/>